<dbReference type="EMBL" id="BSUN01000001">
    <property type="protein sequence ID" value="GMA36932.1"/>
    <property type="molecule type" value="Genomic_DNA"/>
</dbReference>
<protein>
    <recommendedName>
        <fullName evidence="3">WXG100 family type VII secretion target</fullName>
    </recommendedName>
</protein>
<gene>
    <name evidence="1" type="ORF">GCM10025876_31360</name>
</gene>
<dbReference type="Proteomes" id="UP001157125">
    <property type="component" value="Unassembled WGS sequence"/>
</dbReference>
<sequence length="374" mass="39212">MSISLEIPGDPAAIRTAAEWLDPTLKGSISTADIELVSTITDAQYLWTGQSGYAFNSAAQAVRRSNHQVPGYAADVAEVMRAYAGRLERGAEDFTEYASRARDEALTVTGNAIAAPTTWLKYCPDPSGPDSAELREWNRYTRRVEAYQDIASDVGTWWGELDAWIAEHFGPLVQRVSELQEGATALDGLTQGNEEVVGLAFEYASARTARNLAEFRTHVSDLQTQADDFQRGLRSGNPAVRAAAEAADPRGMRAGIGVLNETIAGVSKSARIIPIAGGVIEVVSAGAEIASGESPSSVGIGLVGGIAGGSAVAGGIAAAGVAVPPLGVALLVAGGAWALGEGAQWAWEAWVPLDTREAIDDGLRDFGGWLNPFD</sequence>
<reference evidence="2" key="1">
    <citation type="journal article" date="2019" name="Int. J. Syst. Evol. Microbiol.">
        <title>The Global Catalogue of Microorganisms (GCM) 10K type strain sequencing project: providing services to taxonomists for standard genome sequencing and annotation.</title>
        <authorList>
            <consortium name="The Broad Institute Genomics Platform"/>
            <consortium name="The Broad Institute Genome Sequencing Center for Infectious Disease"/>
            <person name="Wu L."/>
            <person name="Ma J."/>
        </authorList>
    </citation>
    <scope>NUCLEOTIDE SEQUENCE [LARGE SCALE GENOMIC DNA]</scope>
    <source>
        <strain evidence="2">NBRC 112299</strain>
    </source>
</reference>
<evidence type="ECO:0000313" key="1">
    <source>
        <dbReference type="EMBL" id="GMA36932.1"/>
    </source>
</evidence>
<organism evidence="1 2">
    <name type="scientific">Demequina litorisediminis</name>
    <dbReference type="NCBI Taxonomy" id="1849022"/>
    <lineage>
        <taxon>Bacteria</taxon>
        <taxon>Bacillati</taxon>
        <taxon>Actinomycetota</taxon>
        <taxon>Actinomycetes</taxon>
        <taxon>Micrococcales</taxon>
        <taxon>Demequinaceae</taxon>
        <taxon>Demequina</taxon>
    </lineage>
</organism>
<keyword evidence="2" id="KW-1185">Reference proteome</keyword>
<proteinExistence type="predicted"/>
<evidence type="ECO:0000313" key="2">
    <source>
        <dbReference type="Proteomes" id="UP001157125"/>
    </source>
</evidence>
<comment type="caution">
    <text evidence="1">The sequence shown here is derived from an EMBL/GenBank/DDBJ whole genome shotgun (WGS) entry which is preliminary data.</text>
</comment>
<evidence type="ECO:0008006" key="3">
    <source>
        <dbReference type="Google" id="ProtNLM"/>
    </source>
</evidence>
<dbReference type="RefSeq" id="WP_284328854.1">
    <property type="nucleotide sequence ID" value="NZ_BSUN01000001.1"/>
</dbReference>
<name>A0ABQ6IIE4_9MICO</name>
<accession>A0ABQ6IIE4</accession>